<dbReference type="InterPro" id="IPR025833">
    <property type="entry name" value="GDYXXLXY"/>
</dbReference>
<accession>A0A1H8XN69</accession>
<dbReference type="OrthoDB" id="4868247at2"/>
<reference evidence="1 2" key="1">
    <citation type="submission" date="2016-10" db="EMBL/GenBank/DDBJ databases">
        <authorList>
            <person name="de Groot N.N."/>
        </authorList>
    </citation>
    <scope>NUCLEOTIDE SEQUENCE [LARGE SCALE GENOMIC DNA]</scope>
    <source>
        <strain evidence="1 2">DSM 13305</strain>
    </source>
</reference>
<dbReference type="EMBL" id="FODY01000026">
    <property type="protein sequence ID" value="SEP41213.1"/>
    <property type="molecule type" value="Genomic_DNA"/>
</dbReference>
<dbReference type="RefSeq" id="WP_091750452.1">
    <property type="nucleotide sequence ID" value="NZ_FODY01000026.1"/>
</dbReference>
<sequence>MRQQIRLLLFITAAILQLATPLYMAWHWEDILQTGETFYWQTAPVDPYDTFKGRYMDLRFQQTIIPRPDHTAWRYGQTAYALIDHDSQNHAYISGISRSAPSNAAYLQVKVSYIQDDTIHIDLPFKRYYLPEDLTTAAEDAYRKHVGDATVAAVRIKDGYGVIEQLYIKGQPLSEFLQNQK</sequence>
<evidence type="ECO:0000313" key="2">
    <source>
        <dbReference type="Proteomes" id="UP000198847"/>
    </source>
</evidence>
<organism evidence="1 2">
    <name type="scientific">Propionispora vibrioides</name>
    <dbReference type="NCBI Taxonomy" id="112903"/>
    <lineage>
        <taxon>Bacteria</taxon>
        <taxon>Bacillati</taxon>
        <taxon>Bacillota</taxon>
        <taxon>Negativicutes</taxon>
        <taxon>Selenomonadales</taxon>
        <taxon>Sporomusaceae</taxon>
        <taxon>Propionispora</taxon>
    </lineage>
</organism>
<gene>
    <name evidence="1" type="ORF">SAMN04490178_12636</name>
</gene>
<keyword evidence="2" id="KW-1185">Reference proteome</keyword>
<name>A0A1H8XN69_9FIRM</name>
<evidence type="ECO:0000313" key="1">
    <source>
        <dbReference type="EMBL" id="SEP41213.1"/>
    </source>
</evidence>
<proteinExistence type="predicted"/>
<protein>
    <submittedName>
        <fullName evidence="1">Uncharacterized membrane-anchored protein</fullName>
    </submittedName>
</protein>
<dbReference type="STRING" id="112903.SAMN04490178_12636"/>
<dbReference type="Pfam" id="PF14345">
    <property type="entry name" value="GDYXXLXY"/>
    <property type="match status" value="1"/>
</dbReference>
<dbReference type="AlphaFoldDB" id="A0A1H8XN69"/>
<dbReference type="Proteomes" id="UP000198847">
    <property type="component" value="Unassembled WGS sequence"/>
</dbReference>